<dbReference type="AlphaFoldDB" id="A0A9P7UKZ0"/>
<name>A0A9P7UKZ0_9AGAR</name>
<organism evidence="1 2">
    <name type="scientific">Marasmius oreades</name>
    <name type="common">fairy-ring Marasmius</name>
    <dbReference type="NCBI Taxonomy" id="181124"/>
    <lineage>
        <taxon>Eukaryota</taxon>
        <taxon>Fungi</taxon>
        <taxon>Dikarya</taxon>
        <taxon>Basidiomycota</taxon>
        <taxon>Agaricomycotina</taxon>
        <taxon>Agaricomycetes</taxon>
        <taxon>Agaricomycetidae</taxon>
        <taxon>Agaricales</taxon>
        <taxon>Marasmiineae</taxon>
        <taxon>Marasmiaceae</taxon>
        <taxon>Marasmius</taxon>
    </lineage>
</organism>
<sequence>MHKQVMIKPKHVIRTQPPSSVLHQCINSRFFQKIQKPADTKEVELSDHWKGTESVEWTIEYMTMYVKEESISPVTRLMPVFVVDISTSRVNCVRLCAGMTEDLKLQVGDHEDTSTRNFSENAILRVVGVGYCMPFSWSHGVWLSLG</sequence>
<gene>
    <name evidence="1" type="ORF">E1B28_002134</name>
</gene>
<evidence type="ECO:0000313" key="1">
    <source>
        <dbReference type="EMBL" id="KAG7086178.1"/>
    </source>
</evidence>
<dbReference type="Proteomes" id="UP001049176">
    <property type="component" value="Chromosome 10"/>
</dbReference>
<dbReference type="GeneID" id="66071210"/>
<reference evidence="1" key="1">
    <citation type="journal article" date="2021" name="Genome Biol. Evol.">
        <title>The assembled and annotated genome of the fairy-ring fungus Marasmius oreades.</title>
        <authorList>
            <person name="Hiltunen M."/>
            <person name="Ament-Velasquez S.L."/>
            <person name="Johannesson H."/>
        </authorList>
    </citation>
    <scope>NUCLEOTIDE SEQUENCE</scope>
    <source>
        <strain evidence="1">03SP1</strain>
    </source>
</reference>
<comment type="caution">
    <text evidence="1">The sequence shown here is derived from an EMBL/GenBank/DDBJ whole genome shotgun (WGS) entry which is preliminary data.</text>
</comment>
<protein>
    <submittedName>
        <fullName evidence="1">Uncharacterized protein</fullName>
    </submittedName>
</protein>
<accession>A0A9P7UKZ0</accession>
<evidence type="ECO:0000313" key="2">
    <source>
        <dbReference type="Proteomes" id="UP001049176"/>
    </source>
</evidence>
<dbReference type="RefSeq" id="XP_043002649.1">
    <property type="nucleotide sequence ID" value="XM_043159051.1"/>
</dbReference>
<keyword evidence="2" id="KW-1185">Reference proteome</keyword>
<proteinExistence type="predicted"/>
<dbReference type="KEGG" id="more:E1B28_002134"/>
<dbReference type="EMBL" id="CM032190">
    <property type="protein sequence ID" value="KAG7086178.1"/>
    <property type="molecule type" value="Genomic_DNA"/>
</dbReference>